<sequence length="390" mass="42465">MLGSWGINFSASPESTSSLLGTGDEFFNMSDSATPSLSLPSPLSEEPRTVLSISTTFYPGAPETEKSDLWLSSSDGVFFFVQRSRLLEGSSNLFGGLLLSLEEKRKQTKVAPSVHESPIAEDISILDPTIDLNSISAVEDTVFNIPEADEDAPPVIPLCEEAALLNIILLIIYRLPMERYRPDLQLMCRAAPALVSYGYRLENLISPASEAFRLLIAHSITHPLVVYALAAAYNIDSLAVASSRNTLGIELSQITDDLAGVMGPIYLRRLFFLHMGRTDALKRLLLEPPAGHMPLPQCGPDDQKSLTRAWALAIAYMTVEAKPNTHATMISSGLSALGEHLEFPRLSHVIQLFGHGIASIGESALYYETHLSVLVPNVPFAPVTLKSVYL</sequence>
<dbReference type="OrthoDB" id="3265815at2759"/>
<reference evidence="1" key="1">
    <citation type="submission" date="2020-09" db="EMBL/GenBank/DDBJ databases">
        <title>Comparative genome analyses of four rice-infecting Rhizoctonia solani isolates reveal extensive enrichment of homogalacturonan modification genes.</title>
        <authorList>
            <person name="Lee D.-Y."/>
            <person name="Jeon J."/>
            <person name="Kim K.-T."/>
            <person name="Cheong K."/>
            <person name="Song H."/>
            <person name="Choi G."/>
            <person name="Ko J."/>
            <person name="Opiyo S.O."/>
            <person name="Zuo S."/>
            <person name="Madhav S."/>
            <person name="Lee Y.-H."/>
            <person name="Wang G.-L."/>
        </authorList>
    </citation>
    <scope>NUCLEOTIDE SEQUENCE</scope>
    <source>
        <strain evidence="1">AG1-IA WGL</strain>
    </source>
</reference>
<feature type="non-terminal residue" evidence="1">
    <location>
        <position position="390"/>
    </location>
</feature>
<organism evidence="1 2">
    <name type="scientific">Rhizoctonia solani</name>
    <dbReference type="NCBI Taxonomy" id="456999"/>
    <lineage>
        <taxon>Eukaryota</taxon>
        <taxon>Fungi</taxon>
        <taxon>Dikarya</taxon>
        <taxon>Basidiomycota</taxon>
        <taxon>Agaricomycotina</taxon>
        <taxon>Agaricomycetes</taxon>
        <taxon>Cantharellales</taxon>
        <taxon>Ceratobasidiaceae</taxon>
        <taxon>Rhizoctonia</taxon>
    </lineage>
</organism>
<comment type="caution">
    <text evidence="1">The sequence shown here is derived from an EMBL/GenBank/DDBJ whole genome shotgun (WGS) entry which is preliminary data.</text>
</comment>
<dbReference type="EMBL" id="JACYCD010000048">
    <property type="protein sequence ID" value="KAF8709512.1"/>
    <property type="molecule type" value="Genomic_DNA"/>
</dbReference>
<evidence type="ECO:0000313" key="1">
    <source>
        <dbReference type="EMBL" id="KAF8709512.1"/>
    </source>
</evidence>
<dbReference type="Proteomes" id="UP000602905">
    <property type="component" value="Unassembled WGS sequence"/>
</dbReference>
<proteinExistence type="predicted"/>
<evidence type="ECO:0000313" key="2">
    <source>
        <dbReference type="Proteomes" id="UP000602905"/>
    </source>
</evidence>
<gene>
    <name evidence="1" type="ORF">RHS03_03039</name>
</gene>
<protein>
    <recommendedName>
        <fullName evidence="3">BTB domain-containing protein</fullName>
    </recommendedName>
</protein>
<name>A0A8H7HXH0_9AGAM</name>
<evidence type="ECO:0008006" key="3">
    <source>
        <dbReference type="Google" id="ProtNLM"/>
    </source>
</evidence>
<dbReference type="AlphaFoldDB" id="A0A8H7HXH0"/>
<accession>A0A8H7HXH0</accession>